<dbReference type="InterPro" id="IPR036864">
    <property type="entry name" value="Zn2-C6_fun-type_DNA-bd_sf"/>
</dbReference>
<keyword evidence="4" id="KW-0539">Nucleus</keyword>
<feature type="compositionally biased region" description="Polar residues" evidence="5">
    <location>
        <begin position="125"/>
        <end position="134"/>
    </location>
</feature>
<dbReference type="Pfam" id="PF00172">
    <property type="entry name" value="Zn_clus"/>
    <property type="match status" value="1"/>
</dbReference>
<dbReference type="Gene3D" id="4.10.240.10">
    <property type="entry name" value="Zn(2)-C6 fungal-type DNA-binding domain"/>
    <property type="match status" value="1"/>
</dbReference>
<keyword evidence="1" id="KW-0805">Transcription regulation</keyword>
<name>A0ABR4FKR7_9EURO</name>
<dbReference type="InterPro" id="IPR001138">
    <property type="entry name" value="Zn2Cys6_DnaBD"/>
</dbReference>
<dbReference type="SUPFAM" id="SSF57701">
    <property type="entry name" value="Zn2/Cys6 DNA-binding domain"/>
    <property type="match status" value="1"/>
</dbReference>
<comment type="caution">
    <text evidence="7">The sequence shown here is derived from an EMBL/GenBank/DDBJ whole genome shotgun (WGS) entry which is preliminary data.</text>
</comment>
<evidence type="ECO:0000256" key="4">
    <source>
        <dbReference type="ARBA" id="ARBA00023242"/>
    </source>
</evidence>
<accession>A0ABR4FKR7</accession>
<evidence type="ECO:0000313" key="7">
    <source>
        <dbReference type="EMBL" id="KAL2783841.1"/>
    </source>
</evidence>
<keyword evidence="2" id="KW-0238">DNA-binding</keyword>
<evidence type="ECO:0000256" key="1">
    <source>
        <dbReference type="ARBA" id="ARBA00023015"/>
    </source>
</evidence>
<evidence type="ECO:0000313" key="8">
    <source>
        <dbReference type="Proteomes" id="UP001610563"/>
    </source>
</evidence>
<keyword evidence="8" id="KW-1185">Reference proteome</keyword>
<evidence type="ECO:0000256" key="2">
    <source>
        <dbReference type="ARBA" id="ARBA00023125"/>
    </source>
</evidence>
<keyword evidence="3" id="KW-0804">Transcription</keyword>
<dbReference type="PROSITE" id="PS50048">
    <property type="entry name" value="ZN2_CY6_FUNGAL_2"/>
    <property type="match status" value="1"/>
</dbReference>
<protein>
    <recommendedName>
        <fullName evidence="6">Zn(2)-C6 fungal-type domain-containing protein</fullName>
    </recommendedName>
</protein>
<gene>
    <name evidence="7" type="ORF">BJX66DRAFT_112317</name>
</gene>
<organism evidence="7 8">
    <name type="scientific">Aspergillus keveii</name>
    <dbReference type="NCBI Taxonomy" id="714993"/>
    <lineage>
        <taxon>Eukaryota</taxon>
        <taxon>Fungi</taxon>
        <taxon>Dikarya</taxon>
        <taxon>Ascomycota</taxon>
        <taxon>Pezizomycotina</taxon>
        <taxon>Eurotiomycetes</taxon>
        <taxon>Eurotiomycetidae</taxon>
        <taxon>Eurotiales</taxon>
        <taxon>Aspergillaceae</taxon>
        <taxon>Aspergillus</taxon>
        <taxon>Aspergillus subgen. Nidulantes</taxon>
    </lineage>
</organism>
<dbReference type="EMBL" id="JBFTWV010000209">
    <property type="protein sequence ID" value="KAL2783841.1"/>
    <property type="molecule type" value="Genomic_DNA"/>
</dbReference>
<feature type="region of interest" description="Disordered" evidence="5">
    <location>
        <begin position="100"/>
        <end position="134"/>
    </location>
</feature>
<dbReference type="SMART" id="SM00066">
    <property type="entry name" value="GAL4"/>
    <property type="match status" value="1"/>
</dbReference>
<feature type="domain" description="Zn(2)-C6 fungal-type" evidence="6">
    <location>
        <begin position="30"/>
        <end position="59"/>
    </location>
</feature>
<reference evidence="7 8" key="1">
    <citation type="submission" date="2024-07" db="EMBL/GenBank/DDBJ databases">
        <title>Section-level genome sequencing and comparative genomics of Aspergillus sections Usti and Cavernicolus.</title>
        <authorList>
            <consortium name="Lawrence Berkeley National Laboratory"/>
            <person name="Nybo J.L."/>
            <person name="Vesth T.C."/>
            <person name="Theobald S."/>
            <person name="Frisvad J.C."/>
            <person name="Larsen T.O."/>
            <person name="Kjaerboelling I."/>
            <person name="Rothschild-Mancinelli K."/>
            <person name="Lyhne E.K."/>
            <person name="Kogle M.E."/>
            <person name="Barry K."/>
            <person name="Clum A."/>
            <person name="Na H."/>
            <person name="Ledsgaard L."/>
            <person name="Lin J."/>
            <person name="Lipzen A."/>
            <person name="Kuo A."/>
            <person name="Riley R."/>
            <person name="Mondo S."/>
            <person name="Labutti K."/>
            <person name="Haridas S."/>
            <person name="Pangalinan J."/>
            <person name="Salamov A.A."/>
            <person name="Simmons B.A."/>
            <person name="Magnuson J.K."/>
            <person name="Chen J."/>
            <person name="Drula E."/>
            <person name="Henrissat B."/>
            <person name="Wiebenga A."/>
            <person name="Lubbers R.J."/>
            <person name="Gomes A.C."/>
            <person name="Makela M.R."/>
            <person name="Stajich J."/>
            <person name="Grigoriev I.V."/>
            <person name="Mortensen U.H."/>
            <person name="De Vries R.P."/>
            <person name="Baker S.E."/>
            <person name="Andersen M.R."/>
        </authorList>
    </citation>
    <scope>NUCLEOTIDE SEQUENCE [LARGE SCALE GENOMIC DNA]</scope>
    <source>
        <strain evidence="7 8">CBS 209.92</strain>
    </source>
</reference>
<proteinExistence type="predicted"/>
<evidence type="ECO:0000259" key="6">
    <source>
        <dbReference type="PROSITE" id="PS50048"/>
    </source>
</evidence>
<evidence type="ECO:0000256" key="5">
    <source>
        <dbReference type="SAM" id="MobiDB-lite"/>
    </source>
</evidence>
<evidence type="ECO:0000256" key="3">
    <source>
        <dbReference type="ARBA" id="ARBA00023163"/>
    </source>
</evidence>
<dbReference type="PROSITE" id="PS00463">
    <property type="entry name" value="ZN2_CY6_FUNGAL_1"/>
    <property type="match status" value="1"/>
</dbReference>
<sequence length="153" mass="17009">MASNHLSREGGVLHTTSLHQVARRQRCAIACCYCRKRKIRCSGQRRCDNCVRLNQPCEFIPMSSTAQTFVRIRGVNLDVSTGQISGHPVMSSNAHGRLWHSQHPASEGETFPPPLQAKQDCYDQPSGSMSQNNAALWEYPEPINLAPVLPEPV</sequence>
<dbReference type="CDD" id="cd00067">
    <property type="entry name" value="GAL4"/>
    <property type="match status" value="1"/>
</dbReference>
<dbReference type="Proteomes" id="UP001610563">
    <property type="component" value="Unassembled WGS sequence"/>
</dbReference>